<dbReference type="InterPro" id="IPR013579">
    <property type="entry name" value="FAST_2"/>
</dbReference>
<proteinExistence type="predicted"/>
<keyword evidence="5" id="KW-1185">Reference proteome</keyword>
<dbReference type="Pfam" id="PF06743">
    <property type="entry name" value="FAST_1"/>
    <property type="match status" value="1"/>
</dbReference>
<dbReference type="PROSITE" id="PS51286">
    <property type="entry name" value="RAP"/>
    <property type="match status" value="1"/>
</dbReference>
<feature type="domain" description="RAP" evidence="3">
    <location>
        <begin position="697"/>
        <end position="757"/>
    </location>
</feature>
<dbReference type="AlphaFoldDB" id="A0A8C9IVI9"/>
<name>A0A8C9IVI9_9PRIM</name>
<evidence type="ECO:0000313" key="5">
    <source>
        <dbReference type="Proteomes" id="UP000694416"/>
    </source>
</evidence>
<evidence type="ECO:0000259" key="3">
    <source>
        <dbReference type="PROSITE" id="PS51286"/>
    </source>
</evidence>
<dbReference type="PANTHER" id="PTHR21228">
    <property type="entry name" value="FAST LEU-RICH DOMAIN-CONTAINING"/>
    <property type="match status" value="1"/>
</dbReference>
<dbReference type="GO" id="GO:0035770">
    <property type="term" value="C:ribonucleoprotein granule"/>
    <property type="evidence" value="ECO:0007669"/>
    <property type="project" value="TreeGrafter"/>
</dbReference>
<evidence type="ECO:0000256" key="2">
    <source>
        <dbReference type="ARBA" id="ARBA00023128"/>
    </source>
</evidence>
<dbReference type="Ensembl" id="ENSPTET00000052761.1">
    <property type="protein sequence ID" value="ENSPTEP00000039226.1"/>
    <property type="gene ID" value="ENSPTEG00000036324.1"/>
</dbReference>
<evidence type="ECO:0000313" key="4">
    <source>
        <dbReference type="Ensembl" id="ENSPTEP00000039226.1"/>
    </source>
</evidence>
<dbReference type="GO" id="GO:0005759">
    <property type="term" value="C:mitochondrial matrix"/>
    <property type="evidence" value="ECO:0007669"/>
    <property type="project" value="TreeGrafter"/>
</dbReference>
<dbReference type="GO" id="GO:0044528">
    <property type="term" value="P:regulation of mitochondrial mRNA stability"/>
    <property type="evidence" value="ECO:0007669"/>
    <property type="project" value="InterPro"/>
</dbReference>
<dbReference type="GO" id="GO:0000963">
    <property type="term" value="P:mitochondrial RNA processing"/>
    <property type="evidence" value="ECO:0007669"/>
    <property type="project" value="TreeGrafter"/>
</dbReference>
<keyword evidence="2" id="KW-0496">Mitochondrion</keyword>
<dbReference type="InterPro" id="IPR013584">
    <property type="entry name" value="RAP"/>
</dbReference>
<dbReference type="PANTHER" id="PTHR21228:SF29">
    <property type="entry name" value="FAST KINASE DOMAIN-CONTAINING PROTEIN 1, MITOCHONDRIAL"/>
    <property type="match status" value="1"/>
</dbReference>
<comment type="subcellular location">
    <subcellularLocation>
        <location evidence="1">Mitochondrion</location>
    </subcellularLocation>
</comment>
<dbReference type="Pfam" id="PF08373">
    <property type="entry name" value="RAP"/>
    <property type="match status" value="1"/>
</dbReference>
<dbReference type="Proteomes" id="UP000694416">
    <property type="component" value="Unplaced"/>
</dbReference>
<sequence>MLRLRAICPFSWRVFQFRPISCEPLIIQMNKCTDEEQIFDFIERNKAILSEKQVGCAFDMLWKLQKQKTSLLKNVEYVRDHPQFLTLHNLATNKFKLMNDDTLVNVLHITQRFDIKLLSEFSSCLADQHLYFSPLMGKIADIVHRNLETTQDLSSLSVLMVNISSLISRHFQQQLVNKTELLFDTIDSSEVNVAIRIARFLRNIKYCYQPLLEKCNNVFLSNVDQLDLDSISKIFRLYKFLQFNSFEFIMMAKKKLTEMIPLCNHPASFVKLFVTLGPIAGPEEKKQLKSTLLLMSEDLTGEQALAVLRAMEDMESRNSHLIKRVTSVLHKHLDSYKPLELLKITQALTFLHFQRKEFSAKLRELLLSYLKISFIPTEVSILVYAISLLPSPHLDEVGISRIEAVLPQCNLNNLSNFATSVLRWIQYDHMYLDSITGKQLKLLQKLDHYGRQRLQHSNSLDLLWEELKSVRGNTFPESLLEEMIATLQHFVDEINYVNVVEIASFISNTDYLSTLLLDRIASVAVQQIEKIHPFTILAIILPFSTLNYDPPQRDEFFGTCVQHLNSYLGILDPLMLVCLGFSLATLQYFPEDLLKSIFNIEFLARLDSQLESIGGMSGAQQQIYKMLTEVLGGINCVKASVLTPYYHTVDFECILDKRKKPLPYGSHNIALGQLPEMPWESNTEIVGSRLPPGAERIALEFLDSKSFCRNIPHMKGKSAMKKRHLEILGYRVIQISQFEWNSMALSTKDARMDYLRERIFGEVKS</sequence>
<reference evidence="4" key="2">
    <citation type="submission" date="2025-09" db="UniProtKB">
        <authorList>
            <consortium name="Ensembl"/>
        </authorList>
    </citation>
    <scope>IDENTIFICATION</scope>
</reference>
<protein>
    <submittedName>
        <fullName evidence="4">FAST kinase domains 1</fullName>
    </submittedName>
</protein>
<dbReference type="Pfam" id="PF08368">
    <property type="entry name" value="FAST_2"/>
    <property type="match status" value="1"/>
</dbReference>
<dbReference type="InterPro" id="IPR010622">
    <property type="entry name" value="FAST_Leu-rich"/>
</dbReference>
<reference evidence="4" key="1">
    <citation type="submission" date="2025-08" db="UniProtKB">
        <authorList>
            <consortium name="Ensembl"/>
        </authorList>
    </citation>
    <scope>IDENTIFICATION</scope>
</reference>
<dbReference type="InterPro" id="IPR050870">
    <property type="entry name" value="FAST_kinase"/>
</dbReference>
<dbReference type="SMART" id="SM00952">
    <property type="entry name" value="RAP"/>
    <property type="match status" value="1"/>
</dbReference>
<accession>A0A8C9IVI9</accession>
<dbReference type="GO" id="GO:0003723">
    <property type="term" value="F:RNA binding"/>
    <property type="evidence" value="ECO:0007669"/>
    <property type="project" value="TreeGrafter"/>
</dbReference>
<organism evidence="4 5">
    <name type="scientific">Piliocolobus tephrosceles</name>
    <name type="common">Ugandan red Colobus</name>
    <dbReference type="NCBI Taxonomy" id="591936"/>
    <lineage>
        <taxon>Eukaryota</taxon>
        <taxon>Metazoa</taxon>
        <taxon>Chordata</taxon>
        <taxon>Craniata</taxon>
        <taxon>Vertebrata</taxon>
        <taxon>Euteleostomi</taxon>
        <taxon>Mammalia</taxon>
        <taxon>Eutheria</taxon>
        <taxon>Euarchontoglires</taxon>
        <taxon>Primates</taxon>
        <taxon>Haplorrhini</taxon>
        <taxon>Catarrhini</taxon>
        <taxon>Cercopithecidae</taxon>
        <taxon>Colobinae</taxon>
        <taxon>Piliocolobus</taxon>
    </lineage>
</organism>
<evidence type="ECO:0000256" key="1">
    <source>
        <dbReference type="ARBA" id="ARBA00004173"/>
    </source>
</evidence>